<dbReference type="EMBL" id="VRSX01000002">
    <property type="protein sequence ID" value="TXK14361.1"/>
    <property type="molecule type" value="Genomic_DNA"/>
</dbReference>
<dbReference type="PANTHER" id="PTHR30266">
    <property type="entry name" value="MECHANOSENSITIVE CHANNEL MSCL"/>
    <property type="match status" value="1"/>
</dbReference>
<dbReference type="InterPro" id="IPR001185">
    <property type="entry name" value="MS_channel"/>
</dbReference>
<protein>
    <recommendedName>
        <fullName evidence="10">Large-conductance mechanosensitive channel</fullName>
    </recommendedName>
</protein>
<dbReference type="Gene3D" id="1.10.1200.120">
    <property type="entry name" value="Large-conductance mechanosensitive channel, MscL, domain 1"/>
    <property type="match status" value="1"/>
</dbReference>
<evidence type="ECO:0000256" key="1">
    <source>
        <dbReference type="ARBA" id="ARBA00004651"/>
    </source>
</evidence>
<evidence type="ECO:0000256" key="5">
    <source>
        <dbReference type="ARBA" id="ARBA00022692"/>
    </source>
</evidence>
<dbReference type="InterPro" id="IPR019823">
    <property type="entry name" value="Mechanosensitive_channel_CS"/>
</dbReference>
<keyword evidence="4 10" id="KW-1003">Cell membrane</keyword>
<feature type="transmembrane region" description="Helical" evidence="10">
    <location>
        <begin position="21"/>
        <end position="47"/>
    </location>
</feature>
<dbReference type="OrthoDB" id="9810350at2"/>
<evidence type="ECO:0000313" key="11">
    <source>
        <dbReference type="EMBL" id="TXK14361.1"/>
    </source>
</evidence>
<dbReference type="Proteomes" id="UP000321949">
    <property type="component" value="Unassembled WGS sequence"/>
</dbReference>
<evidence type="ECO:0000313" key="12">
    <source>
        <dbReference type="Proteomes" id="UP000321949"/>
    </source>
</evidence>
<evidence type="ECO:0000256" key="8">
    <source>
        <dbReference type="ARBA" id="ARBA00023136"/>
    </source>
</evidence>
<dbReference type="InterPro" id="IPR036019">
    <property type="entry name" value="MscL_channel"/>
</dbReference>
<dbReference type="HAMAP" id="MF_00115">
    <property type="entry name" value="MscL"/>
    <property type="match status" value="1"/>
</dbReference>
<dbReference type="NCBIfam" id="TIGR00220">
    <property type="entry name" value="mscL"/>
    <property type="match status" value="1"/>
</dbReference>
<dbReference type="InterPro" id="IPR037673">
    <property type="entry name" value="MSC/AndL"/>
</dbReference>
<dbReference type="GO" id="GO:0008381">
    <property type="term" value="F:mechanosensitive monoatomic ion channel activity"/>
    <property type="evidence" value="ECO:0007669"/>
    <property type="project" value="UniProtKB-UniRule"/>
</dbReference>
<dbReference type="GO" id="GO:0005886">
    <property type="term" value="C:plasma membrane"/>
    <property type="evidence" value="ECO:0007669"/>
    <property type="project" value="UniProtKB-SubCell"/>
</dbReference>
<keyword evidence="6 10" id="KW-1133">Transmembrane helix</keyword>
<evidence type="ECO:0000256" key="7">
    <source>
        <dbReference type="ARBA" id="ARBA00023065"/>
    </source>
</evidence>
<keyword evidence="7 10" id="KW-0406">Ion transport</keyword>
<proteinExistence type="inferred from homology"/>
<comment type="function">
    <text evidence="10">Channel that opens in response to stretch forces in the membrane lipid bilayer. May participate in the regulation of osmotic pressure changes within the cell.</text>
</comment>
<dbReference type="AlphaFoldDB" id="A0A5C8I7Y7"/>
<accession>A0A5C8I7Y7</accession>
<evidence type="ECO:0000256" key="9">
    <source>
        <dbReference type="ARBA" id="ARBA00023303"/>
    </source>
</evidence>
<keyword evidence="8 10" id="KW-0472">Membrane</keyword>
<name>A0A5C8I7Y7_9MICO</name>
<comment type="subcellular location">
    <subcellularLocation>
        <location evidence="1 10">Cell membrane</location>
        <topology evidence="1 10">Multi-pass membrane protein</topology>
    </subcellularLocation>
</comment>
<evidence type="ECO:0000256" key="3">
    <source>
        <dbReference type="ARBA" id="ARBA00022448"/>
    </source>
</evidence>
<dbReference type="PANTHER" id="PTHR30266:SF2">
    <property type="entry name" value="LARGE-CONDUCTANCE MECHANOSENSITIVE CHANNEL"/>
    <property type="match status" value="1"/>
</dbReference>
<evidence type="ECO:0000256" key="2">
    <source>
        <dbReference type="ARBA" id="ARBA00007254"/>
    </source>
</evidence>
<feature type="transmembrane region" description="Helical" evidence="10">
    <location>
        <begin position="67"/>
        <end position="92"/>
    </location>
</feature>
<comment type="caution">
    <text evidence="11">The sequence shown here is derived from an EMBL/GenBank/DDBJ whole genome shotgun (WGS) entry which is preliminary data.</text>
</comment>
<gene>
    <name evidence="10 11" type="primary">mscL</name>
    <name evidence="11" type="ORF">FVP74_07310</name>
</gene>
<keyword evidence="5 10" id="KW-0812">Transmembrane</keyword>
<dbReference type="PROSITE" id="PS01327">
    <property type="entry name" value="MSCL"/>
    <property type="match status" value="1"/>
</dbReference>
<evidence type="ECO:0000256" key="10">
    <source>
        <dbReference type="HAMAP-Rule" id="MF_00115"/>
    </source>
</evidence>
<evidence type="ECO:0000256" key="4">
    <source>
        <dbReference type="ARBA" id="ARBA00022475"/>
    </source>
</evidence>
<keyword evidence="9 10" id="KW-0407">Ion channel</keyword>
<evidence type="ECO:0000256" key="6">
    <source>
        <dbReference type="ARBA" id="ARBA00022989"/>
    </source>
</evidence>
<keyword evidence="3 10" id="KW-0813">Transport</keyword>
<dbReference type="PRINTS" id="PR01264">
    <property type="entry name" value="MECHCHANNEL"/>
</dbReference>
<keyword evidence="12" id="KW-1185">Reference proteome</keyword>
<dbReference type="Pfam" id="PF01741">
    <property type="entry name" value="MscL"/>
    <property type="match status" value="1"/>
</dbReference>
<dbReference type="RefSeq" id="WP_147051311.1">
    <property type="nucleotide sequence ID" value="NZ_BKAH01000016.1"/>
</dbReference>
<comment type="subunit">
    <text evidence="10">Homopentamer.</text>
</comment>
<sequence>MLKGFKDFIMRGNVIDLAVAVVIGGAFTAVVNAIVASVINPIVALFYQPDENGNIGPTLTGIYGQEVAFPLGDLITAIISFLAVALVVYFVFVVPMNRFKERQAAKAGVVEEAEPMPTEAELLIQIRDLLEQNGTAAGTPAPGTTRLP</sequence>
<dbReference type="SUPFAM" id="SSF81330">
    <property type="entry name" value="Gated mechanosensitive channel"/>
    <property type="match status" value="1"/>
</dbReference>
<organism evidence="11 12">
    <name type="scientific">Microbacterium saccharophilum</name>
    <dbReference type="NCBI Taxonomy" id="1213358"/>
    <lineage>
        <taxon>Bacteria</taxon>
        <taxon>Bacillati</taxon>
        <taxon>Actinomycetota</taxon>
        <taxon>Actinomycetes</taxon>
        <taxon>Micrococcales</taxon>
        <taxon>Microbacteriaceae</taxon>
        <taxon>Microbacterium</taxon>
    </lineage>
</organism>
<reference evidence="11 12" key="1">
    <citation type="submission" date="2019-08" db="EMBL/GenBank/DDBJ databases">
        <authorList>
            <person name="Dong K."/>
        </authorList>
    </citation>
    <scope>NUCLEOTIDE SEQUENCE [LARGE SCALE GENOMIC DNA]</scope>
    <source>
        <strain evidence="11 12">K-1</strain>
    </source>
</reference>
<comment type="similarity">
    <text evidence="2 10">Belongs to the MscL family.</text>
</comment>